<keyword evidence="6" id="KW-0067">ATP-binding</keyword>
<protein>
    <recommendedName>
        <fullName evidence="14">ABC transporter ATP-binding protein</fullName>
    </recommendedName>
</protein>
<dbReference type="PANTHER" id="PTHR24221:SF654">
    <property type="entry name" value="ATP-BINDING CASSETTE SUB-FAMILY B MEMBER 6"/>
    <property type="match status" value="1"/>
</dbReference>
<gene>
    <name evidence="12" type="ORF">BACPEC_00236</name>
</gene>
<dbReference type="GO" id="GO:0034040">
    <property type="term" value="F:ATPase-coupled lipid transmembrane transporter activity"/>
    <property type="evidence" value="ECO:0007669"/>
    <property type="project" value="TreeGrafter"/>
</dbReference>
<keyword evidence="5" id="KW-0547">Nucleotide-binding</keyword>
<evidence type="ECO:0000256" key="3">
    <source>
        <dbReference type="ARBA" id="ARBA00022475"/>
    </source>
</evidence>
<dbReference type="PROSITE" id="PS00211">
    <property type="entry name" value="ABC_TRANSPORTER_1"/>
    <property type="match status" value="1"/>
</dbReference>
<evidence type="ECO:0000256" key="4">
    <source>
        <dbReference type="ARBA" id="ARBA00022692"/>
    </source>
</evidence>
<dbReference type="Gene3D" id="1.20.1560.10">
    <property type="entry name" value="ABC transporter type 1, transmembrane domain"/>
    <property type="match status" value="1"/>
</dbReference>
<dbReference type="Pfam" id="PF00664">
    <property type="entry name" value="ABC_membrane"/>
    <property type="match status" value="1"/>
</dbReference>
<evidence type="ECO:0000256" key="6">
    <source>
        <dbReference type="ARBA" id="ARBA00022840"/>
    </source>
</evidence>
<dbReference type="Pfam" id="PF00005">
    <property type="entry name" value="ABC_tran"/>
    <property type="match status" value="1"/>
</dbReference>
<dbReference type="CDD" id="cd07346">
    <property type="entry name" value="ABC_6TM_exporters"/>
    <property type="match status" value="1"/>
</dbReference>
<feature type="domain" description="ABC transporter" evidence="10">
    <location>
        <begin position="333"/>
        <end position="571"/>
    </location>
</feature>
<dbReference type="PROSITE" id="PS50893">
    <property type="entry name" value="ABC_TRANSPORTER_2"/>
    <property type="match status" value="1"/>
</dbReference>
<keyword evidence="2" id="KW-0813">Transport</keyword>
<dbReference type="STRING" id="483218.BACPEC_00236"/>
<proteinExistence type="predicted"/>
<dbReference type="GO" id="GO:0005886">
    <property type="term" value="C:plasma membrane"/>
    <property type="evidence" value="ECO:0007669"/>
    <property type="project" value="UniProtKB-SubCell"/>
</dbReference>
<dbReference type="EMBL" id="ABVQ01000032">
    <property type="protein sequence ID" value="EEC58717.1"/>
    <property type="molecule type" value="Genomic_DNA"/>
</dbReference>
<dbReference type="FunFam" id="3.40.50.300:FF:000221">
    <property type="entry name" value="Multidrug ABC transporter ATP-binding protein"/>
    <property type="match status" value="1"/>
</dbReference>
<evidence type="ECO:0000256" key="2">
    <source>
        <dbReference type="ARBA" id="ARBA00022448"/>
    </source>
</evidence>
<evidence type="ECO:0000256" key="1">
    <source>
        <dbReference type="ARBA" id="ARBA00004651"/>
    </source>
</evidence>
<feature type="domain" description="ABC transmembrane type-1" evidence="11">
    <location>
        <begin position="17"/>
        <end position="299"/>
    </location>
</feature>
<dbReference type="InterPro" id="IPR017871">
    <property type="entry name" value="ABC_transporter-like_CS"/>
</dbReference>
<dbReference type="GO" id="GO:0005524">
    <property type="term" value="F:ATP binding"/>
    <property type="evidence" value="ECO:0007669"/>
    <property type="project" value="UniProtKB-KW"/>
</dbReference>
<keyword evidence="3" id="KW-1003">Cell membrane</keyword>
<dbReference type="SUPFAM" id="SSF90123">
    <property type="entry name" value="ABC transporter transmembrane region"/>
    <property type="match status" value="1"/>
</dbReference>
<dbReference type="InterPro" id="IPR039421">
    <property type="entry name" value="Type_1_exporter"/>
</dbReference>
<dbReference type="GO" id="GO:0140359">
    <property type="term" value="F:ABC-type transporter activity"/>
    <property type="evidence" value="ECO:0007669"/>
    <property type="project" value="InterPro"/>
</dbReference>
<feature type="transmembrane region" description="Helical" evidence="9">
    <location>
        <begin position="57"/>
        <end position="74"/>
    </location>
</feature>
<dbReference type="PROSITE" id="PS50929">
    <property type="entry name" value="ABC_TM1F"/>
    <property type="match status" value="1"/>
</dbReference>
<accession>B7ANI2</accession>
<evidence type="ECO:0000256" key="8">
    <source>
        <dbReference type="ARBA" id="ARBA00023136"/>
    </source>
</evidence>
<dbReference type="InterPro" id="IPR003593">
    <property type="entry name" value="AAA+_ATPase"/>
</dbReference>
<dbReference type="InterPro" id="IPR027417">
    <property type="entry name" value="P-loop_NTPase"/>
</dbReference>
<dbReference type="SMART" id="SM00382">
    <property type="entry name" value="AAA"/>
    <property type="match status" value="1"/>
</dbReference>
<evidence type="ECO:0000313" key="12">
    <source>
        <dbReference type="EMBL" id="EEC58717.1"/>
    </source>
</evidence>
<evidence type="ECO:0000256" key="9">
    <source>
        <dbReference type="SAM" id="Phobius"/>
    </source>
</evidence>
<comment type="subcellular location">
    <subcellularLocation>
        <location evidence="1">Cell membrane</location>
        <topology evidence="1">Multi-pass membrane protein</topology>
    </subcellularLocation>
</comment>
<keyword evidence="8 9" id="KW-0472">Membrane</keyword>
<dbReference type="Gene3D" id="3.40.50.300">
    <property type="entry name" value="P-loop containing nucleotide triphosphate hydrolases"/>
    <property type="match status" value="1"/>
</dbReference>
<dbReference type="PANTHER" id="PTHR24221">
    <property type="entry name" value="ATP-BINDING CASSETTE SUB-FAMILY B"/>
    <property type="match status" value="1"/>
</dbReference>
<keyword evidence="4 9" id="KW-0812">Transmembrane</keyword>
<evidence type="ECO:0000259" key="10">
    <source>
        <dbReference type="PROSITE" id="PS50893"/>
    </source>
</evidence>
<reference evidence="12 13" key="2">
    <citation type="submission" date="2008-11" db="EMBL/GenBank/DDBJ databases">
        <authorList>
            <person name="Fulton L."/>
            <person name="Clifton S."/>
            <person name="Fulton B."/>
            <person name="Xu J."/>
            <person name="Minx P."/>
            <person name="Pepin K.H."/>
            <person name="Johnson M."/>
            <person name="Bhonagiri V."/>
            <person name="Nash W.E."/>
            <person name="Mardis E.R."/>
            <person name="Wilson R.K."/>
        </authorList>
    </citation>
    <scope>NUCLEOTIDE SEQUENCE [LARGE SCALE GENOMIC DNA]</scope>
    <source>
        <strain evidence="12 13">ATCC 43243</strain>
    </source>
</reference>
<dbReference type="SUPFAM" id="SSF52540">
    <property type="entry name" value="P-loop containing nucleoside triphosphate hydrolases"/>
    <property type="match status" value="1"/>
</dbReference>
<dbReference type="GO" id="GO:0016887">
    <property type="term" value="F:ATP hydrolysis activity"/>
    <property type="evidence" value="ECO:0007669"/>
    <property type="project" value="InterPro"/>
</dbReference>
<evidence type="ECO:0008006" key="14">
    <source>
        <dbReference type="Google" id="ProtNLM"/>
    </source>
</evidence>
<dbReference type="InterPro" id="IPR036640">
    <property type="entry name" value="ABC1_TM_sf"/>
</dbReference>
<dbReference type="AlphaFoldDB" id="B7ANI2"/>
<keyword evidence="7 9" id="KW-1133">Transmembrane helix</keyword>
<feature type="transmembrane region" description="Helical" evidence="9">
    <location>
        <begin position="135"/>
        <end position="152"/>
    </location>
</feature>
<evidence type="ECO:0000313" key="13">
    <source>
        <dbReference type="Proteomes" id="UP000003136"/>
    </source>
</evidence>
<keyword evidence="13" id="KW-1185">Reference proteome</keyword>
<sequence length="587" mass="66274">MKNVQLFFKVITKKVYLLIAFVILSYMTSQIVATGTGLISDSIDAVLVSKVLEIKSLLMQISLLILAAMACSIIKKISIESYSISLQKIYREKIIYKLGKLKYDYVNKNRGEIITKLTSDIGDLGKFLSENLPDIIYSLVMIITFSISIMIMNYRLMLSILICYPVVLLIGDKLSKRLNELAKNRKGKYDELTDAVMDAVGGIEIERSYCLYEELTNRINIIAKCILGNEYKRNTYQAMANGLQNLIKWFPNVVCTIIALVEVLAGRLSVGELMGFVVLFVKLSSYMSELPAYINDGRELFVSVNRIEQLLEAPVEKSGNYYLKEIYEGRDVVGLKNVTYRYEDNSSRNVLDSINVTFKKGTTNAIVGESGSGKSTLFKLLCGFERPVNGTYELYGVDFNKWQLDKARELFAIVPQNSFMFPESVYDNLRYGNEEATMEQIIVACKSAGIYERIISLPDKFDTIIGENGAEFSGGEKQRIAIARALVKNAPIILLDEPTSALDVKTESIINETMEEIAKKHDKTIIIIAHRLSTIKNVNRIIVLHKGKLVEDGKHNELIKNNGFYASLYNKEYIEKEGENHEDQDSL</sequence>
<evidence type="ECO:0000256" key="7">
    <source>
        <dbReference type="ARBA" id="ARBA00022989"/>
    </source>
</evidence>
<name>B7ANI2_9FIRM</name>
<organism evidence="12 13">
    <name type="scientific">[Bacteroides] pectinophilus ATCC 43243</name>
    <dbReference type="NCBI Taxonomy" id="483218"/>
    <lineage>
        <taxon>Bacteria</taxon>
        <taxon>Bacillati</taxon>
        <taxon>Bacillota</taxon>
        <taxon>Clostridia</taxon>
        <taxon>Eubacteriales</taxon>
    </lineage>
</organism>
<dbReference type="eggNOG" id="COG1132">
    <property type="taxonomic scope" value="Bacteria"/>
</dbReference>
<evidence type="ECO:0000259" key="11">
    <source>
        <dbReference type="PROSITE" id="PS50929"/>
    </source>
</evidence>
<evidence type="ECO:0000256" key="5">
    <source>
        <dbReference type="ARBA" id="ARBA00022741"/>
    </source>
</evidence>
<dbReference type="Proteomes" id="UP000003136">
    <property type="component" value="Unassembled WGS sequence"/>
</dbReference>
<dbReference type="InterPro" id="IPR011527">
    <property type="entry name" value="ABC1_TM_dom"/>
</dbReference>
<dbReference type="InterPro" id="IPR003439">
    <property type="entry name" value="ABC_transporter-like_ATP-bd"/>
</dbReference>
<reference evidence="12 13" key="1">
    <citation type="submission" date="2008-11" db="EMBL/GenBank/DDBJ databases">
        <title>Draft genome sequence of Bacteroides pectinophilus (ATCC 43243).</title>
        <authorList>
            <person name="Sudarsanam P."/>
            <person name="Ley R."/>
            <person name="Guruge J."/>
            <person name="Turnbaugh P.J."/>
            <person name="Mahowald M."/>
            <person name="Liep D."/>
            <person name="Gordon J."/>
        </authorList>
    </citation>
    <scope>NUCLEOTIDE SEQUENCE [LARGE SCALE GENOMIC DNA]</scope>
    <source>
        <strain evidence="12 13">ATCC 43243</strain>
    </source>
</reference>
<dbReference type="HOGENOM" id="CLU_000604_84_3_9"/>